<comment type="caution">
    <text evidence="5">The sequence shown here is derived from an EMBL/GenBank/DDBJ whole genome shotgun (WGS) entry which is preliminary data.</text>
</comment>
<keyword evidence="2" id="KW-0238">DNA-binding</keyword>
<dbReference type="SUPFAM" id="SSF46785">
    <property type="entry name" value="Winged helix' DNA-binding domain"/>
    <property type="match status" value="1"/>
</dbReference>
<dbReference type="InterPro" id="IPR011991">
    <property type="entry name" value="ArsR-like_HTH"/>
</dbReference>
<dbReference type="EMBL" id="JAKUDL010000006">
    <property type="protein sequence ID" value="MCH4295851.1"/>
    <property type="molecule type" value="Genomic_DNA"/>
</dbReference>
<dbReference type="PROSITE" id="PS51118">
    <property type="entry name" value="HTH_HXLR"/>
    <property type="match status" value="1"/>
</dbReference>
<dbReference type="Pfam" id="PF01638">
    <property type="entry name" value="HxlR"/>
    <property type="match status" value="1"/>
</dbReference>
<dbReference type="RefSeq" id="WP_240591971.1">
    <property type="nucleotide sequence ID" value="NZ_JAKUDL010000006.1"/>
</dbReference>
<accession>A0AAJ1F172</accession>
<dbReference type="Proteomes" id="UP001297581">
    <property type="component" value="Unassembled WGS sequence"/>
</dbReference>
<reference evidence="5 6" key="1">
    <citation type="submission" date="2022-02" db="EMBL/GenBank/DDBJ databases">
        <title>The genome sequence of Shewanella sp. 3B26.</title>
        <authorList>
            <person name="Du J."/>
        </authorList>
    </citation>
    <scope>NUCLEOTIDE SEQUENCE [LARGE SCALE GENOMIC DNA]</scope>
    <source>
        <strain evidence="5 6">3B26</strain>
    </source>
</reference>
<gene>
    <name evidence="5" type="ORF">MJ923_16215</name>
</gene>
<dbReference type="GO" id="GO:0006355">
    <property type="term" value="P:regulation of DNA-templated transcription"/>
    <property type="evidence" value="ECO:0007669"/>
    <property type="project" value="UniProtKB-ARBA"/>
</dbReference>
<evidence type="ECO:0000259" key="4">
    <source>
        <dbReference type="PROSITE" id="PS51118"/>
    </source>
</evidence>
<dbReference type="CDD" id="cd00090">
    <property type="entry name" value="HTH_ARSR"/>
    <property type="match status" value="1"/>
</dbReference>
<dbReference type="InterPro" id="IPR002577">
    <property type="entry name" value="HTH_HxlR"/>
</dbReference>
<keyword evidence="3" id="KW-0804">Transcription</keyword>
<dbReference type="InterPro" id="IPR036388">
    <property type="entry name" value="WH-like_DNA-bd_sf"/>
</dbReference>
<protein>
    <submittedName>
        <fullName evidence="5">Helix-turn-helix transcriptional regulator</fullName>
    </submittedName>
</protein>
<evidence type="ECO:0000256" key="3">
    <source>
        <dbReference type="ARBA" id="ARBA00023163"/>
    </source>
</evidence>
<dbReference type="InterPro" id="IPR036390">
    <property type="entry name" value="WH_DNA-bd_sf"/>
</dbReference>
<evidence type="ECO:0000313" key="6">
    <source>
        <dbReference type="Proteomes" id="UP001297581"/>
    </source>
</evidence>
<dbReference type="GO" id="GO:0003677">
    <property type="term" value="F:DNA binding"/>
    <property type="evidence" value="ECO:0007669"/>
    <property type="project" value="UniProtKB-KW"/>
</dbReference>
<sequence>MKTPLPFEPVRGSQSGVAIMAVFDLLGRKWNMRIMWELGAGPLSFRALQERCDAMSPSVLNSRIKQLSEARLLQTTVEGYALTELGVSLMATLDPLRAWSADWAAQITQQSR</sequence>
<keyword evidence="1" id="KW-0805">Transcription regulation</keyword>
<dbReference type="AlphaFoldDB" id="A0AAJ1F172"/>
<evidence type="ECO:0000313" key="5">
    <source>
        <dbReference type="EMBL" id="MCH4295851.1"/>
    </source>
</evidence>
<evidence type="ECO:0000256" key="1">
    <source>
        <dbReference type="ARBA" id="ARBA00023015"/>
    </source>
</evidence>
<keyword evidence="6" id="KW-1185">Reference proteome</keyword>
<name>A0AAJ1F172_9GAMM</name>
<evidence type="ECO:0000256" key="2">
    <source>
        <dbReference type="ARBA" id="ARBA00023125"/>
    </source>
</evidence>
<feature type="domain" description="HTH hxlR-type" evidence="4">
    <location>
        <begin position="17"/>
        <end position="108"/>
    </location>
</feature>
<organism evidence="5 6">
    <name type="scientific">Shewanella zhuhaiensis</name>
    <dbReference type="NCBI Taxonomy" id="2919576"/>
    <lineage>
        <taxon>Bacteria</taxon>
        <taxon>Pseudomonadati</taxon>
        <taxon>Pseudomonadota</taxon>
        <taxon>Gammaproteobacteria</taxon>
        <taxon>Alteromonadales</taxon>
        <taxon>Shewanellaceae</taxon>
        <taxon>Shewanella</taxon>
    </lineage>
</organism>
<proteinExistence type="predicted"/>
<dbReference type="PANTHER" id="PTHR33204">
    <property type="entry name" value="TRANSCRIPTIONAL REGULATOR, MARR FAMILY"/>
    <property type="match status" value="1"/>
</dbReference>
<dbReference type="Gene3D" id="1.10.10.10">
    <property type="entry name" value="Winged helix-like DNA-binding domain superfamily/Winged helix DNA-binding domain"/>
    <property type="match status" value="1"/>
</dbReference>
<dbReference type="PANTHER" id="PTHR33204:SF37">
    <property type="entry name" value="HTH-TYPE TRANSCRIPTIONAL REGULATOR YODB"/>
    <property type="match status" value="1"/>
</dbReference>